<protein>
    <recommendedName>
        <fullName evidence="8">G protein-coupled receptor</fullName>
    </recommendedName>
</protein>
<dbReference type="GO" id="GO:0016020">
    <property type="term" value="C:membrane"/>
    <property type="evidence" value="ECO:0007669"/>
    <property type="project" value="UniProtKB-SubCell"/>
</dbReference>
<feature type="transmembrane region" description="Helical" evidence="5">
    <location>
        <begin position="82"/>
        <end position="103"/>
    </location>
</feature>
<dbReference type="InterPro" id="IPR013604">
    <property type="entry name" value="7TM_chemorcpt"/>
</dbReference>
<dbReference type="PANTHER" id="PTHR34492:SF2">
    <property type="entry name" value="G PROTEIN-COUPLED RECEPTOR"/>
    <property type="match status" value="1"/>
</dbReference>
<comment type="caution">
    <text evidence="6">The sequence shown here is derived from an EMBL/GenBank/DDBJ whole genome shotgun (WGS) entry which is preliminary data.</text>
</comment>
<proteinExistence type="predicted"/>
<dbReference type="AlphaFoldDB" id="A0AAV5VXV1"/>
<accession>A0AAV5VXV1</accession>
<evidence type="ECO:0000256" key="2">
    <source>
        <dbReference type="ARBA" id="ARBA00022692"/>
    </source>
</evidence>
<evidence type="ECO:0008006" key="8">
    <source>
        <dbReference type="Google" id="ProtNLM"/>
    </source>
</evidence>
<keyword evidence="4 5" id="KW-0472">Membrane</keyword>
<feature type="transmembrane region" description="Helical" evidence="5">
    <location>
        <begin position="138"/>
        <end position="160"/>
    </location>
</feature>
<feature type="transmembrane region" description="Helical" evidence="5">
    <location>
        <begin position="260"/>
        <end position="280"/>
    </location>
</feature>
<dbReference type="GO" id="GO:0050909">
    <property type="term" value="P:sensory perception of taste"/>
    <property type="evidence" value="ECO:0007669"/>
    <property type="project" value="InterPro"/>
</dbReference>
<feature type="transmembrane region" description="Helical" evidence="5">
    <location>
        <begin position="292"/>
        <end position="312"/>
    </location>
</feature>
<evidence type="ECO:0000313" key="6">
    <source>
        <dbReference type="EMBL" id="GMT23346.1"/>
    </source>
</evidence>
<evidence type="ECO:0000313" key="7">
    <source>
        <dbReference type="Proteomes" id="UP001432322"/>
    </source>
</evidence>
<name>A0AAV5VXV1_9BILA</name>
<dbReference type="EMBL" id="BTSY01000004">
    <property type="protein sequence ID" value="GMT23346.1"/>
    <property type="molecule type" value="Genomic_DNA"/>
</dbReference>
<feature type="transmembrane region" description="Helical" evidence="5">
    <location>
        <begin position="369"/>
        <end position="387"/>
    </location>
</feature>
<evidence type="ECO:0000256" key="5">
    <source>
        <dbReference type="SAM" id="Phobius"/>
    </source>
</evidence>
<evidence type="ECO:0000256" key="3">
    <source>
        <dbReference type="ARBA" id="ARBA00022989"/>
    </source>
</evidence>
<keyword evidence="2 5" id="KW-0812">Transmembrane</keyword>
<reference evidence="6" key="1">
    <citation type="submission" date="2023-10" db="EMBL/GenBank/DDBJ databases">
        <title>Genome assembly of Pristionchus species.</title>
        <authorList>
            <person name="Yoshida K."/>
            <person name="Sommer R.J."/>
        </authorList>
    </citation>
    <scope>NUCLEOTIDE SEQUENCE</scope>
    <source>
        <strain evidence="6">RS5133</strain>
    </source>
</reference>
<organism evidence="6 7">
    <name type="scientific">Pristionchus fissidentatus</name>
    <dbReference type="NCBI Taxonomy" id="1538716"/>
    <lineage>
        <taxon>Eukaryota</taxon>
        <taxon>Metazoa</taxon>
        <taxon>Ecdysozoa</taxon>
        <taxon>Nematoda</taxon>
        <taxon>Chromadorea</taxon>
        <taxon>Rhabditida</taxon>
        <taxon>Rhabditina</taxon>
        <taxon>Diplogasteromorpha</taxon>
        <taxon>Diplogasteroidea</taxon>
        <taxon>Neodiplogasteridae</taxon>
        <taxon>Pristionchus</taxon>
    </lineage>
</organism>
<dbReference type="Pfam" id="PF08395">
    <property type="entry name" value="7tm_7"/>
    <property type="match status" value="1"/>
</dbReference>
<evidence type="ECO:0000256" key="1">
    <source>
        <dbReference type="ARBA" id="ARBA00004141"/>
    </source>
</evidence>
<gene>
    <name evidence="6" type="ORF">PFISCL1PPCAC_14643</name>
</gene>
<dbReference type="PANTHER" id="PTHR34492">
    <property type="entry name" value="GUSTATORY RECEPTOR FAMILY"/>
    <property type="match status" value="1"/>
</dbReference>
<feature type="transmembrane region" description="Helical" evidence="5">
    <location>
        <begin position="48"/>
        <end position="70"/>
    </location>
</feature>
<keyword evidence="7" id="KW-1185">Reference proteome</keyword>
<feature type="transmembrane region" description="Helical" evidence="5">
    <location>
        <begin position="194"/>
        <end position="214"/>
    </location>
</feature>
<evidence type="ECO:0000256" key="4">
    <source>
        <dbReference type="ARBA" id="ARBA00023136"/>
    </source>
</evidence>
<dbReference type="Proteomes" id="UP001432322">
    <property type="component" value="Unassembled WGS sequence"/>
</dbReference>
<keyword evidence="3 5" id="KW-1133">Transmembrane helix</keyword>
<sequence length="404" mass="46169">MSRKDLSSMLSIVLLDEDSPLECYYKRICSMGRCIGINFDSSDVRMRLVSYMTVYPLLFIGVYFVVYVGYSVVFSTSMPQTLAVSITIFMFHVQALISTVFVVQWQKTGSIRRFIECLKMPQNGQGVNRYRHSLLKQLMAAFTMTILVLLYTIAKFGIFMSGKNITSIDRIVIESFGSRGSYIIPLISQEYNLFVWNLSILLYVFCVEVTFYEIRYFNRSIRSLSGISEDSLCAEISTAIKKHSDIAIAVRSLDRIFKRFAFMMIASSIPSLLFCLYVVFSRLNSSIEEKLIMVPALLYLLYSFFSLTTVPAKLHDEITKTKSAFYENTQIWFPYRPSVYNAAIAFCSHLDQTNLGISIWGFALLSRPLILTTLSVMATCLAFLLQFRGYESRHPHCPCNCSTL</sequence>
<comment type="subcellular location">
    <subcellularLocation>
        <location evidence="1">Membrane</location>
        <topology evidence="1">Multi-pass membrane protein</topology>
    </subcellularLocation>
</comment>